<dbReference type="EMBL" id="JARAWC010000048">
    <property type="protein sequence ID" value="MDX2965951.1"/>
    <property type="molecule type" value="Genomic_DNA"/>
</dbReference>
<dbReference type="AlphaFoldDB" id="A0AAP6BJJ9"/>
<reference evidence="1 3" key="1">
    <citation type="journal article" date="2023" name="Microb. Genom.">
        <title>Mesoterricola silvestris gen. nov., sp. nov., Mesoterricola sediminis sp. nov., Geothrix oryzae sp. nov., Geothrix edaphica sp. nov., Geothrix rubra sp. nov., and Geothrix limicola sp. nov., six novel members of Acidobacteriota isolated from soils.</title>
        <authorList>
            <person name="Weisberg A.J."/>
            <person name="Pearce E."/>
            <person name="Kramer C.G."/>
            <person name="Chang J.H."/>
            <person name="Clarke C.R."/>
        </authorList>
    </citation>
    <scope>NUCLEOTIDE SEQUENCE</scope>
    <source>
        <strain evidence="2 3">NB05-1H</strain>
        <strain evidence="1">NRRL_B-16521</strain>
    </source>
</reference>
<proteinExistence type="predicted"/>
<comment type="caution">
    <text evidence="1">The sequence shown here is derived from an EMBL/GenBank/DDBJ whole genome shotgun (WGS) entry which is preliminary data.</text>
</comment>
<dbReference type="EMBL" id="JARAWP010000038">
    <property type="protein sequence ID" value="MDX3024761.1"/>
    <property type="molecule type" value="Genomic_DNA"/>
</dbReference>
<dbReference type="RefSeq" id="WP_010358210.1">
    <property type="nucleotide sequence ID" value="NZ_BCML01000003.1"/>
</dbReference>
<evidence type="ECO:0000313" key="3">
    <source>
        <dbReference type="Proteomes" id="UP001272987"/>
    </source>
</evidence>
<keyword evidence="3" id="KW-1185">Reference proteome</keyword>
<evidence type="ECO:0000313" key="2">
    <source>
        <dbReference type="EMBL" id="MDX3024761.1"/>
    </source>
</evidence>
<dbReference type="Proteomes" id="UP001272987">
    <property type="component" value="Unassembled WGS sequence"/>
</dbReference>
<name>A0AAP6BJJ9_9ACTN</name>
<evidence type="ECO:0000313" key="4">
    <source>
        <dbReference type="Proteomes" id="UP001282288"/>
    </source>
</evidence>
<organism evidence="1 4">
    <name type="scientific">Streptomyces acidiscabies</name>
    <dbReference type="NCBI Taxonomy" id="42234"/>
    <lineage>
        <taxon>Bacteria</taxon>
        <taxon>Bacillati</taxon>
        <taxon>Actinomycetota</taxon>
        <taxon>Actinomycetes</taxon>
        <taxon>Kitasatosporales</taxon>
        <taxon>Streptomycetaceae</taxon>
        <taxon>Streptomyces</taxon>
    </lineage>
</organism>
<sequence length="66" mass="6863">MAGSRPESDWPLAKASGELGRARVLSPAWPCAKTFAELVANSAWLRAKTSGQPCPGPGLVARDTAV</sequence>
<dbReference type="Proteomes" id="UP001282288">
    <property type="component" value="Unassembled WGS sequence"/>
</dbReference>
<gene>
    <name evidence="1" type="ORF">PV399_40535</name>
    <name evidence="2" type="ORF">PV666_43870</name>
</gene>
<evidence type="ECO:0000313" key="1">
    <source>
        <dbReference type="EMBL" id="MDX2965951.1"/>
    </source>
</evidence>
<protein>
    <submittedName>
        <fullName evidence="1">Uncharacterized protein</fullName>
    </submittedName>
</protein>
<accession>A0AAP6BJJ9</accession>